<dbReference type="Proteomes" id="UP000315115">
    <property type="component" value="Chromosome 2"/>
</dbReference>
<sequence length="401" mass="44339">MSKRPKANFIEILAASGVPTTEAEMEAQLKAEVTAAGSTLSNDSEMSPFWRWVRSAVITPSVWLIRTLLANHVMANMFVGTAERWALELKAWERDVVPKSAEKTQGHISLTKRSEEEAVTIPAETIIQTLPIDGKVYRVKVLAETTLEKGVLVGNVLAEAEEAGAAFNLPAGYFNILPTEVSGIVAAVNDKDWITCLGADAETDEELAIRIQSAFTSAGNWHIDDVYRSIIGKIAGIRIDNIFFENTGHITPGTANAYILMEVGETPQAVIDQLNHEIMEQGFHGHGDVLTCKPIPDELYRLEADVVFVANLSDQQKVNVLTELEDRIRSTMRETAAFPEMTRARPRSRFSMSQLSTELHNHVLEVESVRFTVNGTVQQDIVSELSQPRLESLTVRELAND</sequence>
<evidence type="ECO:0000259" key="1">
    <source>
        <dbReference type="Pfam" id="PF04865"/>
    </source>
</evidence>
<name>A0A510IHW7_9VIBR</name>
<evidence type="ECO:0000313" key="3">
    <source>
        <dbReference type="Proteomes" id="UP000315115"/>
    </source>
</evidence>
<protein>
    <recommendedName>
        <fullName evidence="1">Baseplate protein J-like barrel domain-containing protein</fullName>
    </recommendedName>
</protein>
<organism evidence="2 3">
    <name type="scientific">Vibrio rotiferianus</name>
    <dbReference type="NCBI Taxonomy" id="190895"/>
    <lineage>
        <taxon>Bacteria</taxon>
        <taxon>Pseudomonadati</taxon>
        <taxon>Pseudomonadota</taxon>
        <taxon>Gammaproteobacteria</taxon>
        <taxon>Vibrionales</taxon>
        <taxon>Vibrionaceae</taxon>
        <taxon>Vibrio</taxon>
    </lineage>
</organism>
<dbReference type="AlphaFoldDB" id="A0A510IHW7"/>
<reference evidence="3" key="1">
    <citation type="submission" date="2019-07" db="EMBL/GenBank/DDBJ databases">
        <title>Complete Genome Sequences of Vibrion rotiferianus strain AM7.</title>
        <authorList>
            <person name="Miyazaki K."/>
            <person name="Wiseschart A."/>
            <person name="Pootanakit K."/>
            <person name="Ishimori K."/>
            <person name="Kitahara K."/>
        </authorList>
    </citation>
    <scope>NUCLEOTIDE SEQUENCE [LARGE SCALE GENOMIC DNA]</scope>
    <source>
        <strain evidence="3">AM7</strain>
    </source>
</reference>
<gene>
    <name evidence="2" type="ORF">VroAM7_44830</name>
</gene>
<dbReference type="InterPro" id="IPR006949">
    <property type="entry name" value="Barrel_Baseplate_J-like"/>
</dbReference>
<dbReference type="Pfam" id="PF04865">
    <property type="entry name" value="Baseplate_J"/>
    <property type="match status" value="1"/>
</dbReference>
<feature type="domain" description="Baseplate protein J-like barrel" evidence="1">
    <location>
        <begin position="117"/>
        <end position="194"/>
    </location>
</feature>
<accession>A0A510IHW7</accession>
<dbReference type="EMBL" id="AP019799">
    <property type="protein sequence ID" value="BBL91830.1"/>
    <property type="molecule type" value="Genomic_DNA"/>
</dbReference>
<dbReference type="RefSeq" id="WP_143694022.1">
    <property type="nucleotide sequence ID" value="NZ_AP019799.1"/>
</dbReference>
<proteinExistence type="predicted"/>
<evidence type="ECO:0000313" key="2">
    <source>
        <dbReference type="EMBL" id="BBL91830.1"/>
    </source>
</evidence>